<sequence>MSTLRLFKGNRNECNLRHDTTPTAPLPLTLGTTQLRYLSPFCQRTKEAHDMTKSMPIKPMLLCGARCLALVVLNYSDLNLVETILCELINLEPWSFGLCGSISGSISEYNIGFHKLNFILFKAQSLSNKACRLPYFRIVNFVYLTLNITPDCGSHFLLTTNALTKVLTEKASHDTS</sequence>
<reference evidence="1 2" key="1">
    <citation type="journal article" date="2020" name="bioRxiv">
        <title>Sequence and annotation of 42 cannabis genomes reveals extensive copy number variation in cannabinoid synthesis and pathogen resistance genes.</title>
        <authorList>
            <person name="Mckernan K.J."/>
            <person name="Helbert Y."/>
            <person name="Kane L.T."/>
            <person name="Ebling H."/>
            <person name="Zhang L."/>
            <person name="Liu B."/>
            <person name="Eaton Z."/>
            <person name="Mclaughlin S."/>
            <person name="Kingan S."/>
            <person name="Baybayan P."/>
            <person name="Concepcion G."/>
            <person name="Jordan M."/>
            <person name="Riva A."/>
            <person name="Barbazuk W."/>
            <person name="Harkins T."/>
        </authorList>
    </citation>
    <scope>NUCLEOTIDE SEQUENCE [LARGE SCALE GENOMIC DNA]</scope>
    <source>
        <strain evidence="2">cv. Jamaican Lion 4</strain>
        <tissue evidence="1">Leaf</tissue>
    </source>
</reference>
<proteinExistence type="predicted"/>
<evidence type="ECO:0000313" key="2">
    <source>
        <dbReference type="Proteomes" id="UP000583929"/>
    </source>
</evidence>
<comment type="caution">
    <text evidence="1">The sequence shown here is derived from an EMBL/GenBank/DDBJ whole genome shotgun (WGS) entry which is preliminary data.</text>
</comment>
<dbReference type="Proteomes" id="UP000583929">
    <property type="component" value="Unassembled WGS sequence"/>
</dbReference>
<dbReference type="AlphaFoldDB" id="A0A7J6I6M2"/>
<accession>A0A7J6I6M2</accession>
<name>A0A7J6I6M2_CANSA</name>
<organism evidence="1 2">
    <name type="scientific">Cannabis sativa</name>
    <name type="common">Hemp</name>
    <name type="synonym">Marijuana</name>
    <dbReference type="NCBI Taxonomy" id="3483"/>
    <lineage>
        <taxon>Eukaryota</taxon>
        <taxon>Viridiplantae</taxon>
        <taxon>Streptophyta</taxon>
        <taxon>Embryophyta</taxon>
        <taxon>Tracheophyta</taxon>
        <taxon>Spermatophyta</taxon>
        <taxon>Magnoliopsida</taxon>
        <taxon>eudicotyledons</taxon>
        <taxon>Gunneridae</taxon>
        <taxon>Pentapetalae</taxon>
        <taxon>rosids</taxon>
        <taxon>fabids</taxon>
        <taxon>Rosales</taxon>
        <taxon>Cannabaceae</taxon>
        <taxon>Cannabis</taxon>
    </lineage>
</organism>
<protein>
    <submittedName>
        <fullName evidence="1">Uncharacterized protein</fullName>
    </submittedName>
</protein>
<dbReference type="EMBL" id="JAATIQ010000008">
    <property type="protein sequence ID" value="KAF4402310.1"/>
    <property type="molecule type" value="Genomic_DNA"/>
</dbReference>
<keyword evidence="2" id="KW-1185">Reference proteome</keyword>
<evidence type="ECO:0000313" key="1">
    <source>
        <dbReference type="EMBL" id="KAF4402310.1"/>
    </source>
</evidence>
<gene>
    <name evidence="1" type="ORF">G4B88_003231</name>
</gene>